<feature type="transmembrane region" description="Helical" evidence="1">
    <location>
        <begin position="20"/>
        <end position="51"/>
    </location>
</feature>
<accession>A0A7Z1AH30</accession>
<evidence type="ECO:0000313" key="3">
    <source>
        <dbReference type="Proteomes" id="UP000094769"/>
    </source>
</evidence>
<dbReference type="AlphaFoldDB" id="A0A7Z1AH30"/>
<keyword evidence="1" id="KW-0812">Transmembrane</keyword>
<dbReference type="Proteomes" id="UP000094769">
    <property type="component" value="Unassembled WGS sequence"/>
</dbReference>
<comment type="caution">
    <text evidence="2">The sequence shown here is derived from an EMBL/GenBank/DDBJ whole genome shotgun (WGS) entry which is preliminary data.</text>
</comment>
<keyword evidence="1" id="KW-0472">Membrane</keyword>
<reference evidence="2 3" key="1">
    <citation type="submission" date="2016-06" db="EMBL/GenBank/DDBJ databases">
        <title>Genome sequence of endosymbiont of Candidatus Endolucinida thiodiazotropha.</title>
        <authorList>
            <person name="Poehlein A."/>
            <person name="Koenig S."/>
            <person name="Heiden S.E."/>
            <person name="Thuermer A."/>
            <person name="Voget S."/>
            <person name="Daniel R."/>
            <person name="Markert S."/>
            <person name="Gros O."/>
            <person name="Schweder T."/>
        </authorList>
    </citation>
    <scope>NUCLEOTIDE SEQUENCE [LARGE SCALE GENOMIC DNA]</scope>
    <source>
        <strain evidence="2 3">COS</strain>
    </source>
</reference>
<evidence type="ECO:0000313" key="2">
    <source>
        <dbReference type="EMBL" id="ODJ89635.1"/>
    </source>
</evidence>
<proteinExistence type="predicted"/>
<name>A0A7Z1AH30_9GAMM</name>
<dbReference type="EMBL" id="MARB01000001">
    <property type="protein sequence ID" value="ODJ89635.1"/>
    <property type="molecule type" value="Genomic_DNA"/>
</dbReference>
<organism evidence="2 3">
    <name type="scientific">Candidatus Thiodiazotropha endolucinida</name>
    <dbReference type="NCBI Taxonomy" id="1655433"/>
    <lineage>
        <taxon>Bacteria</taxon>
        <taxon>Pseudomonadati</taxon>
        <taxon>Pseudomonadota</taxon>
        <taxon>Gammaproteobacteria</taxon>
        <taxon>Chromatiales</taxon>
        <taxon>Sedimenticolaceae</taxon>
        <taxon>Candidatus Thiodiazotropha</taxon>
    </lineage>
</organism>
<sequence>MKPKDVRSFIPFSYHREQLYSIIGILIRMIIVCNMFRAAYYTLISAILYMICNTRHLRPSTAWQAAPHGNLR</sequence>
<keyword evidence="1" id="KW-1133">Transmembrane helix</keyword>
<evidence type="ECO:0000256" key="1">
    <source>
        <dbReference type="SAM" id="Phobius"/>
    </source>
</evidence>
<gene>
    <name evidence="2" type="ORF">CODIS_01950</name>
</gene>
<keyword evidence="3" id="KW-1185">Reference proteome</keyword>
<protein>
    <submittedName>
        <fullName evidence="2">Uncharacterized protein</fullName>
    </submittedName>
</protein>